<protein>
    <submittedName>
        <fullName evidence="1">Uncharacterized protein</fullName>
    </submittedName>
</protein>
<proteinExistence type="predicted"/>
<keyword evidence="2" id="KW-1185">Reference proteome</keyword>
<dbReference type="AlphaFoldDB" id="A0A0B1TQD2"/>
<dbReference type="EMBL" id="KN549327">
    <property type="protein sequence ID" value="KHJ98321.1"/>
    <property type="molecule type" value="Genomic_DNA"/>
</dbReference>
<name>A0A0B1TQD2_OESDE</name>
<dbReference type="Proteomes" id="UP000053660">
    <property type="component" value="Unassembled WGS sequence"/>
</dbReference>
<accession>A0A0B1TQD2</accession>
<evidence type="ECO:0000313" key="1">
    <source>
        <dbReference type="EMBL" id="KHJ98321.1"/>
    </source>
</evidence>
<reference evidence="1 2" key="1">
    <citation type="submission" date="2014-03" db="EMBL/GenBank/DDBJ databases">
        <title>Draft genome of the hookworm Oesophagostomum dentatum.</title>
        <authorList>
            <person name="Mitreva M."/>
        </authorList>
    </citation>
    <scope>NUCLEOTIDE SEQUENCE [LARGE SCALE GENOMIC DNA]</scope>
    <source>
        <strain evidence="1 2">OD-Hann</strain>
    </source>
</reference>
<organism evidence="1 2">
    <name type="scientific">Oesophagostomum dentatum</name>
    <name type="common">Nodular worm</name>
    <dbReference type="NCBI Taxonomy" id="61180"/>
    <lineage>
        <taxon>Eukaryota</taxon>
        <taxon>Metazoa</taxon>
        <taxon>Ecdysozoa</taxon>
        <taxon>Nematoda</taxon>
        <taxon>Chromadorea</taxon>
        <taxon>Rhabditida</taxon>
        <taxon>Rhabditina</taxon>
        <taxon>Rhabditomorpha</taxon>
        <taxon>Strongyloidea</taxon>
        <taxon>Strongylidae</taxon>
        <taxon>Oesophagostomum</taxon>
    </lineage>
</organism>
<gene>
    <name evidence="1" type="ORF">OESDEN_01693</name>
</gene>
<sequence length="116" mass="12882">MLQSLTLVPTALLRSSRIDVNGTSYSSTISNAEGKAGSGGVECYYAGSMTDEEALDLLRRFQCIVFKDKCSNRIRVGLQVEDEGQIFDLEILNMEGGEVMWQIRGTTFCLGYRQAR</sequence>
<evidence type="ECO:0000313" key="2">
    <source>
        <dbReference type="Proteomes" id="UP000053660"/>
    </source>
</evidence>
<dbReference type="OrthoDB" id="5871685at2759"/>